<evidence type="ECO:0000256" key="11">
    <source>
        <dbReference type="SAM" id="MobiDB-lite"/>
    </source>
</evidence>
<dbReference type="SMART" id="SM00633">
    <property type="entry name" value="Glyco_10"/>
    <property type="match status" value="1"/>
</dbReference>
<evidence type="ECO:0000256" key="9">
    <source>
        <dbReference type="ARBA" id="ARBA00023326"/>
    </source>
</evidence>
<feature type="region of interest" description="Disordered" evidence="11">
    <location>
        <begin position="1"/>
        <end position="25"/>
    </location>
</feature>
<organism evidence="13 14">
    <name type="scientific">Actinoallomurus bryophytorum</name>
    <dbReference type="NCBI Taxonomy" id="1490222"/>
    <lineage>
        <taxon>Bacteria</taxon>
        <taxon>Bacillati</taxon>
        <taxon>Actinomycetota</taxon>
        <taxon>Actinomycetes</taxon>
        <taxon>Streptosporangiales</taxon>
        <taxon>Thermomonosporaceae</taxon>
        <taxon>Actinoallomurus</taxon>
    </lineage>
</organism>
<dbReference type="AlphaFoldDB" id="A0A543CV78"/>
<evidence type="ECO:0000313" key="13">
    <source>
        <dbReference type="EMBL" id="TQM00768.1"/>
    </source>
</evidence>
<evidence type="ECO:0000256" key="2">
    <source>
        <dbReference type="ARBA" id="ARBA00007495"/>
    </source>
</evidence>
<keyword evidence="4" id="KW-0732">Signal</keyword>
<proteinExistence type="inferred from homology"/>
<evidence type="ECO:0000259" key="12">
    <source>
        <dbReference type="PROSITE" id="PS51760"/>
    </source>
</evidence>
<dbReference type="EMBL" id="VFOZ01000001">
    <property type="protein sequence ID" value="TQM00768.1"/>
    <property type="molecule type" value="Genomic_DNA"/>
</dbReference>
<protein>
    <recommendedName>
        <fullName evidence="10">Beta-xylanase</fullName>
        <ecNumber evidence="10">3.2.1.8</ecNumber>
    </recommendedName>
</protein>
<dbReference type="PROSITE" id="PS51760">
    <property type="entry name" value="GH10_2"/>
    <property type="match status" value="1"/>
</dbReference>
<dbReference type="InterPro" id="IPR044846">
    <property type="entry name" value="GH10"/>
</dbReference>
<comment type="caution">
    <text evidence="13">The sequence shown here is derived from an EMBL/GenBank/DDBJ whole genome shotgun (WGS) entry which is preliminary data.</text>
</comment>
<evidence type="ECO:0000256" key="4">
    <source>
        <dbReference type="ARBA" id="ARBA00022729"/>
    </source>
</evidence>
<keyword evidence="6 10" id="KW-0378">Hydrolase</keyword>
<dbReference type="PRINTS" id="PR00134">
    <property type="entry name" value="GLHYDRLASE10"/>
</dbReference>
<keyword evidence="8 10" id="KW-0326">Glycosidase</keyword>
<dbReference type="InterPro" id="IPR001000">
    <property type="entry name" value="GH10_dom"/>
</dbReference>
<evidence type="ECO:0000256" key="7">
    <source>
        <dbReference type="ARBA" id="ARBA00023277"/>
    </source>
</evidence>
<evidence type="ECO:0000256" key="10">
    <source>
        <dbReference type="RuleBase" id="RU361174"/>
    </source>
</evidence>
<evidence type="ECO:0000256" key="8">
    <source>
        <dbReference type="ARBA" id="ARBA00023295"/>
    </source>
</evidence>
<dbReference type="SUPFAM" id="SSF49785">
    <property type="entry name" value="Galactose-binding domain-like"/>
    <property type="match status" value="2"/>
</dbReference>
<keyword evidence="9 10" id="KW-0624">Polysaccharide degradation</keyword>
<dbReference type="InterPro" id="IPR017853">
    <property type="entry name" value="GH"/>
</dbReference>
<dbReference type="InterPro" id="IPR008979">
    <property type="entry name" value="Galactose-bd-like_sf"/>
</dbReference>
<gene>
    <name evidence="13" type="ORF">FB559_6490</name>
</gene>
<keyword evidence="7 10" id="KW-0119">Carbohydrate metabolism</keyword>
<accession>A0A543CV78</accession>
<evidence type="ECO:0000256" key="6">
    <source>
        <dbReference type="ARBA" id="ARBA00022801"/>
    </source>
</evidence>
<dbReference type="OrthoDB" id="9758923at2"/>
<keyword evidence="5" id="KW-0677">Repeat</keyword>
<evidence type="ECO:0000256" key="5">
    <source>
        <dbReference type="ARBA" id="ARBA00022737"/>
    </source>
</evidence>
<keyword evidence="3 13" id="KW-0858">Xylan degradation</keyword>
<comment type="catalytic activity">
    <reaction evidence="1 10">
        <text>Endohydrolysis of (1-&gt;4)-beta-D-xylosidic linkages in xylans.</text>
        <dbReference type="EC" id="3.2.1.8"/>
    </reaction>
</comment>
<dbReference type="Proteomes" id="UP000316096">
    <property type="component" value="Unassembled WGS sequence"/>
</dbReference>
<dbReference type="GO" id="GO:0045493">
    <property type="term" value="P:xylan catabolic process"/>
    <property type="evidence" value="ECO:0007669"/>
    <property type="project" value="UniProtKB-KW"/>
</dbReference>
<keyword evidence="14" id="KW-1185">Reference proteome</keyword>
<dbReference type="InterPro" id="IPR003305">
    <property type="entry name" value="CenC_carb-bd"/>
</dbReference>
<dbReference type="Pfam" id="PF02018">
    <property type="entry name" value="CBM_4_9"/>
    <property type="match status" value="1"/>
</dbReference>
<evidence type="ECO:0000256" key="1">
    <source>
        <dbReference type="ARBA" id="ARBA00000681"/>
    </source>
</evidence>
<comment type="similarity">
    <text evidence="2 10">Belongs to the glycosyl hydrolase 10 (cellulase F) family.</text>
</comment>
<name>A0A543CV78_9ACTN</name>
<reference evidence="13 14" key="1">
    <citation type="submission" date="2019-06" db="EMBL/GenBank/DDBJ databases">
        <title>Sequencing the genomes of 1000 actinobacteria strains.</title>
        <authorList>
            <person name="Klenk H.-P."/>
        </authorList>
    </citation>
    <scope>NUCLEOTIDE SEQUENCE [LARGE SCALE GENOMIC DNA]</scope>
    <source>
        <strain evidence="13 14">DSM 102200</strain>
    </source>
</reference>
<dbReference type="PANTHER" id="PTHR31490:SF88">
    <property type="entry name" value="BETA-XYLANASE"/>
    <property type="match status" value="1"/>
</dbReference>
<dbReference type="EC" id="3.2.1.8" evidence="10"/>
<dbReference type="Gene3D" id="2.60.120.260">
    <property type="entry name" value="Galactose-binding domain-like"/>
    <property type="match status" value="2"/>
</dbReference>
<dbReference type="Pfam" id="PF00331">
    <property type="entry name" value="Glyco_hydro_10"/>
    <property type="match status" value="1"/>
</dbReference>
<feature type="compositionally biased region" description="Basic residues" evidence="11">
    <location>
        <begin position="13"/>
        <end position="25"/>
    </location>
</feature>
<sequence length="784" mass="84131">MPAYTPKGEFMRHSRSSRKGPRRTRATRPLALLTALFTAAACLQAVPAGATAGPAEVMGPDPLAGFTETKGAPAPQYQVVPVSGSSDFTSALQVTTASAPKSAGLDGEYEITLGAKTAAAVKVNDAAVATFWARSITPPAGSDAGYATFAFERDGGSFKKSATAALRFTSTWQKFTFPFRIAEDYAAGEAHLNLWLGYGAQTLQIAGVSVADWGQGDPAGFPTVTYEGREANAAWRTAADQRIDEYRKGDLTVHVVDSSGDPVPGASVKADLQKHAFGFGTAVDAATMMKNTADGQKYRQAVTNGDFNQVTFGNNLKWTHWENTTERDTVTLPTLKWVREQGLAMRGHNLIWPSWGSLPADLQGLQNDKPALRARIDAHITDEAGALTGAVDNWDVVNEPYSEHNLQDILGPDEINRWYVLAGQADPKARMVLNDYGLVENNGWSKRHQDYIYNLAKRIKDGGYPIEGLGLESHFSALQPTPPEEVYTLLNRYASLGLPLEATEFDITTADRQLQADYTRDFLTILFSHPDVTAISTFGIWENNIWNPLAALYNADWSLKPNGQVWHDLVTKTWWTNASGATDTSGDYRTRGFLGDYLVTVTAGGATERAHVRMPSNGGKTITVVADGKDSDDKELLANADAELGAVNWYGFSPSTVKPDTRTVHSGSVAVRSTGRTAEWQGPAEGVQVASGQSYTSSAWVRLASGAGTTAQIKLKLAYTDGTAESVPLASAAVSTSGWTRLSTSSAVPLDFHGKTLAKAEWWASTAAGTGDLLLDDASLTNGA</sequence>
<dbReference type="GO" id="GO:0031176">
    <property type="term" value="F:endo-1,4-beta-xylanase activity"/>
    <property type="evidence" value="ECO:0007669"/>
    <property type="project" value="UniProtKB-EC"/>
</dbReference>
<feature type="domain" description="GH10" evidence="12">
    <location>
        <begin position="282"/>
        <end position="569"/>
    </location>
</feature>
<dbReference type="Gene3D" id="3.20.20.80">
    <property type="entry name" value="Glycosidases"/>
    <property type="match status" value="1"/>
</dbReference>
<dbReference type="PANTHER" id="PTHR31490">
    <property type="entry name" value="GLYCOSYL HYDROLASE"/>
    <property type="match status" value="1"/>
</dbReference>
<evidence type="ECO:0000256" key="3">
    <source>
        <dbReference type="ARBA" id="ARBA00022651"/>
    </source>
</evidence>
<evidence type="ECO:0000313" key="14">
    <source>
        <dbReference type="Proteomes" id="UP000316096"/>
    </source>
</evidence>
<dbReference type="SUPFAM" id="SSF51445">
    <property type="entry name" value="(Trans)glycosidases"/>
    <property type="match status" value="1"/>
</dbReference>